<name>A0AAD7DVP3_MYCRO</name>
<dbReference type="AlphaFoldDB" id="A0AAD7DVP3"/>
<dbReference type="EMBL" id="JARKIE010000023">
    <property type="protein sequence ID" value="KAJ7699347.1"/>
    <property type="molecule type" value="Genomic_DNA"/>
</dbReference>
<evidence type="ECO:0000313" key="3">
    <source>
        <dbReference type="Proteomes" id="UP001221757"/>
    </source>
</evidence>
<sequence length="307" mass="33880">MDTKLKTIVLRAITSPDFVFRFDSIDSYWATIATSTKLWVRDVLEHVGDGRIAPCVFSLLATRWAEQPIKLLKMVCQILVSNLIFSAILMSVGAYRGRIRNNDDVKNVADNFEAYVAAYARQFGTRRLKSWVFRAFGPLVDSIRSACIAAFSTVLFYPPARTTDIEMALTRLALDPASIETTQQHDGLVFVNGPPTLAKRKGSVEDAPSSKKAKLQAGPTIPTVLGDRTNGQGSRRSKSTSTKRSRRAKQPPSDAPPALLQRLSDASGFPLSIPYLNEPDAPALLQRMQSPPFASQPLPQYGFTMPY</sequence>
<protein>
    <submittedName>
        <fullName evidence="2">Uncharacterized protein</fullName>
    </submittedName>
</protein>
<organism evidence="2 3">
    <name type="scientific">Mycena rosella</name>
    <name type="common">Pink bonnet</name>
    <name type="synonym">Agaricus rosellus</name>
    <dbReference type="NCBI Taxonomy" id="1033263"/>
    <lineage>
        <taxon>Eukaryota</taxon>
        <taxon>Fungi</taxon>
        <taxon>Dikarya</taxon>
        <taxon>Basidiomycota</taxon>
        <taxon>Agaricomycotina</taxon>
        <taxon>Agaricomycetes</taxon>
        <taxon>Agaricomycetidae</taxon>
        <taxon>Agaricales</taxon>
        <taxon>Marasmiineae</taxon>
        <taxon>Mycenaceae</taxon>
        <taxon>Mycena</taxon>
    </lineage>
</organism>
<dbReference type="GO" id="GO:0004525">
    <property type="term" value="F:ribonuclease III activity"/>
    <property type="evidence" value="ECO:0007669"/>
    <property type="project" value="InterPro"/>
</dbReference>
<comment type="caution">
    <text evidence="2">The sequence shown here is derived from an EMBL/GenBank/DDBJ whole genome shotgun (WGS) entry which is preliminary data.</text>
</comment>
<feature type="region of interest" description="Disordered" evidence="1">
    <location>
        <begin position="199"/>
        <end position="260"/>
    </location>
</feature>
<dbReference type="SUPFAM" id="SSF69065">
    <property type="entry name" value="RNase III domain-like"/>
    <property type="match status" value="1"/>
</dbReference>
<dbReference type="Gene3D" id="1.10.1520.10">
    <property type="entry name" value="Ribonuclease III domain"/>
    <property type="match status" value="1"/>
</dbReference>
<dbReference type="GO" id="GO:0006396">
    <property type="term" value="P:RNA processing"/>
    <property type="evidence" value="ECO:0007669"/>
    <property type="project" value="InterPro"/>
</dbReference>
<proteinExistence type="predicted"/>
<keyword evidence="3" id="KW-1185">Reference proteome</keyword>
<dbReference type="Proteomes" id="UP001221757">
    <property type="component" value="Unassembled WGS sequence"/>
</dbReference>
<evidence type="ECO:0000313" key="2">
    <source>
        <dbReference type="EMBL" id="KAJ7699347.1"/>
    </source>
</evidence>
<evidence type="ECO:0000256" key="1">
    <source>
        <dbReference type="SAM" id="MobiDB-lite"/>
    </source>
</evidence>
<reference evidence="2" key="1">
    <citation type="submission" date="2023-03" db="EMBL/GenBank/DDBJ databases">
        <title>Massive genome expansion in bonnet fungi (Mycena s.s.) driven by repeated elements and novel gene families across ecological guilds.</title>
        <authorList>
            <consortium name="Lawrence Berkeley National Laboratory"/>
            <person name="Harder C.B."/>
            <person name="Miyauchi S."/>
            <person name="Viragh M."/>
            <person name="Kuo A."/>
            <person name="Thoen E."/>
            <person name="Andreopoulos B."/>
            <person name="Lu D."/>
            <person name="Skrede I."/>
            <person name="Drula E."/>
            <person name="Henrissat B."/>
            <person name="Morin E."/>
            <person name="Kohler A."/>
            <person name="Barry K."/>
            <person name="LaButti K."/>
            <person name="Morin E."/>
            <person name="Salamov A."/>
            <person name="Lipzen A."/>
            <person name="Mereny Z."/>
            <person name="Hegedus B."/>
            <person name="Baldrian P."/>
            <person name="Stursova M."/>
            <person name="Weitz H."/>
            <person name="Taylor A."/>
            <person name="Grigoriev I.V."/>
            <person name="Nagy L.G."/>
            <person name="Martin F."/>
            <person name="Kauserud H."/>
        </authorList>
    </citation>
    <scope>NUCLEOTIDE SEQUENCE</scope>
    <source>
        <strain evidence="2">CBHHK067</strain>
    </source>
</reference>
<gene>
    <name evidence="2" type="ORF">B0H17DRAFT_1049499</name>
</gene>
<feature type="compositionally biased region" description="Basic residues" evidence="1">
    <location>
        <begin position="235"/>
        <end position="249"/>
    </location>
</feature>
<accession>A0AAD7DVP3</accession>
<dbReference type="InterPro" id="IPR036389">
    <property type="entry name" value="RNase_III_sf"/>
</dbReference>